<sequence length="252" mass="27859">MTTATCAICSVALTRRWRNYRGVLVCTGHSDMPTCTFCFAPAPHHEHNFRYCTRCRGEAVDDNTARSIAAEVMTRLSEVGVTFAVRPTFRISDGTDRPTAFEGQGVLGWTSSRSIKGRPTSIEVVLRRGLTTEECAETFAHEVGHAYARSYGLRHSLLEEGFCEAIAYFYLLQYVPGSEAQRQRIIKRADDYGDAFRTAATTIRSDGITTLLSQLRDDPATRCPATADRCSRVKRSGTDADFTTEYASGGNP</sequence>
<comment type="caution">
    <text evidence="1">The sequence shown here is derived from an EMBL/GenBank/DDBJ whole genome shotgun (WGS) entry which is preliminary data.</text>
</comment>
<protein>
    <submittedName>
        <fullName evidence="1">Uncharacterized protein</fullName>
    </submittedName>
</protein>
<proteinExistence type="predicted"/>
<dbReference type="Proteomes" id="UP001500822">
    <property type="component" value="Unassembled WGS sequence"/>
</dbReference>
<evidence type="ECO:0000313" key="2">
    <source>
        <dbReference type="Proteomes" id="UP001500822"/>
    </source>
</evidence>
<keyword evidence="2" id="KW-1185">Reference proteome</keyword>
<dbReference type="EMBL" id="BAABIE010000022">
    <property type="protein sequence ID" value="GAA4758350.1"/>
    <property type="molecule type" value="Genomic_DNA"/>
</dbReference>
<reference evidence="2" key="1">
    <citation type="journal article" date="2019" name="Int. J. Syst. Evol. Microbiol.">
        <title>The Global Catalogue of Microorganisms (GCM) 10K type strain sequencing project: providing services to taxonomists for standard genome sequencing and annotation.</title>
        <authorList>
            <consortium name="The Broad Institute Genomics Platform"/>
            <consortium name="The Broad Institute Genome Sequencing Center for Infectious Disease"/>
            <person name="Wu L."/>
            <person name="Ma J."/>
        </authorList>
    </citation>
    <scope>NUCLEOTIDE SEQUENCE [LARGE SCALE GENOMIC DNA]</scope>
    <source>
        <strain evidence="2">JCM 18077</strain>
    </source>
</reference>
<name>A0ABP8ZJG4_9ACTN</name>
<dbReference type="RefSeq" id="WP_345314380.1">
    <property type="nucleotide sequence ID" value="NZ_BAABIE010000022.1"/>
</dbReference>
<accession>A0ABP8ZJG4</accession>
<organism evidence="1 2">
    <name type="scientific">Gordonia alkaliphila</name>
    <dbReference type="NCBI Taxonomy" id="1053547"/>
    <lineage>
        <taxon>Bacteria</taxon>
        <taxon>Bacillati</taxon>
        <taxon>Actinomycetota</taxon>
        <taxon>Actinomycetes</taxon>
        <taxon>Mycobacteriales</taxon>
        <taxon>Gordoniaceae</taxon>
        <taxon>Gordonia</taxon>
    </lineage>
</organism>
<evidence type="ECO:0000313" key="1">
    <source>
        <dbReference type="EMBL" id="GAA4758350.1"/>
    </source>
</evidence>
<gene>
    <name evidence="1" type="ORF">GCM10023217_33520</name>
</gene>